<name>A0A6J4I215_9CHLR</name>
<dbReference type="EMBL" id="CADCTR010000397">
    <property type="protein sequence ID" value="CAA9237892.1"/>
    <property type="molecule type" value="Genomic_DNA"/>
</dbReference>
<proteinExistence type="predicted"/>
<reference evidence="1" key="1">
    <citation type="submission" date="2020-02" db="EMBL/GenBank/DDBJ databases">
        <authorList>
            <person name="Meier V. D."/>
        </authorList>
    </citation>
    <scope>NUCLEOTIDE SEQUENCE</scope>
    <source>
        <strain evidence="1">AVDCRST_MAG93</strain>
    </source>
</reference>
<evidence type="ECO:0000313" key="1">
    <source>
        <dbReference type="EMBL" id="CAA9237892.1"/>
    </source>
</evidence>
<feature type="non-terminal residue" evidence="1">
    <location>
        <position position="1"/>
    </location>
</feature>
<dbReference type="AlphaFoldDB" id="A0A6J4I215"/>
<gene>
    <name evidence="1" type="ORF">AVDCRST_MAG93-1180</name>
</gene>
<organism evidence="1">
    <name type="scientific">uncultured Chloroflexia bacterium</name>
    <dbReference type="NCBI Taxonomy" id="1672391"/>
    <lineage>
        <taxon>Bacteria</taxon>
        <taxon>Bacillati</taxon>
        <taxon>Chloroflexota</taxon>
        <taxon>Chloroflexia</taxon>
        <taxon>environmental samples</taxon>
    </lineage>
</organism>
<accession>A0A6J4I215</accession>
<sequence>EWNTSYTVSDDGLTYRTSNGIALHYPWTHVREIRADGDDKAEVLVSNEGVTQIRQPFLRWLHRQGFGPGRIPIYAGVEARDTLIDEIVLRSGVRRSTGTMS</sequence>
<protein>
    <submittedName>
        <fullName evidence="1">Uncharacterized protein</fullName>
    </submittedName>
</protein>